<dbReference type="EMBL" id="MN740019">
    <property type="protein sequence ID" value="QHT84551.1"/>
    <property type="molecule type" value="Genomic_DNA"/>
</dbReference>
<proteinExistence type="predicted"/>
<organism evidence="1">
    <name type="scientific">viral metagenome</name>
    <dbReference type="NCBI Taxonomy" id="1070528"/>
    <lineage>
        <taxon>unclassified sequences</taxon>
        <taxon>metagenomes</taxon>
        <taxon>organismal metagenomes</taxon>
    </lineage>
</organism>
<name>A0A6C0HV11_9ZZZZ</name>
<sequence length="124" mass="14643">MVDKLINLQRINCPSDKLLSEKDLRRIINRTGGIINTSNECILWNGYITLNKIYYINFYFNGKKCALHRLLYINFKGKLNDNDYLEFICFNKSNKGKCCNINHIIKKRHNNNISYPNGNIVYFD</sequence>
<evidence type="ECO:0000313" key="1">
    <source>
        <dbReference type="EMBL" id="QHT84551.1"/>
    </source>
</evidence>
<accession>A0A6C0HV11</accession>
<reference evidence="1" key="1">
    <citation type="journal article" date="2020" name="Nature">
        <title>Giant virus diversity and host interactions through global metagenomics.</title>
        <authorList>
            <person name="Schulz F."/>
            <person name="Roux S."/>
            <person name="Paez-Espino D."/>
            <person name="Jungbluth S."/>
            <person name="Walsh D.A."/>
            <person name="Denef V.J."/>
            <person name="McMahon K.D."/>
            <person name="Konstantinidis K.T."/>
            <person name="Eloe-Fadrosh E.A."/>
            <person name="Kyrpides N.C."/>
            <person name="Woyke T."/>
        </authorList>
    </citation>
    <scope>NUCLEOTIDE SEQUENCE</scope>
    <source>
        <strain evidence="1">GVMAG-M-3300023184-177</strain>
    </source>
</reference>
<protein>
    <recommendedName>
        <fullName evidence="2">HNH nuclease domain-containing protein</fullName>
    </recommendedName>
</protein>
<evidence type="ECO:0008006" key="2">
    <source>
        <dbReference type="Google" id="ProtNLM"/>
    </source>
</evidence>
<dbReference type="AlphaFoldDB" id="A0A6C0HV11"/>